<gene>
    <name evidence="6" type="ORF">OW717_03170</name>
</gene>
<dbReference type="Pfam" id="PF00126">
    <property type="entry name" value="HTH_1"/>
    <property type="match status" value="1"/>
</dbReference>
<dbReference type="Gene3D" id="1.10.10.10">
    <property type="entry name" value="Winged helix-like DNA-binding domain superfamily/Winged helix DNA-binding domain"/>
    <property type="match status" value="1"/>
</dbReference>
<dbReference type="Proteomes" id="UP001308776">
    <property type="component" value="Unassembled WGS sequence"/>
</dbReference>
<dbReference type="PANTHER" id="PTHR30126">
    <property type="entry name" value="HTH-TYPE TRANSCRIPTIONAL REGULATOR"/>
    <property type="match status" value="1"/>
</dbReference>
<keyword evidence="3" id="KW-0238">DNA-binding</keyword>
<protein>
    <submittedName>
        <fullName evidence="6">LysR substrate-binding domain-containing protein</fullName>
    </submittedName>
</protein>
<accession>A0ABU6FP31</accession>
<dbReference type="EMBL" id="JAQGFR010000078">
    <property type="protein sequence ID" value="MEB8513039.1"/>
    <property type="molecule type" value="Genomic_DNA"/>
</dbReference>
<keyword evidence="2" id="KW-0805">Transcription regulation</keyword>
<feature type="domain" description="HTH lysR-type" evidence="5">
    <location>
        <begin position="21"/>
        <end position="78"/>
    </location>
</feature>
<dbReference type="InterPro" id="IPR000847">
    <property type="entry name" value="LysR_HTH_N"/>
</dbReference>
<evidence type="ECO:0000256" key="3">
    <source>
        <dbReference type="ARBA" id="ARBA00023125"/>
    </source>
</evidence>
<dbReference type="PRINTS" id="PR00039">
    <property type="entry name" value="HTHLYSR"/>
</dbReference>
<dbReference type="SUPFAM" id="SSF46785">
    <property type="entry name" value="Winged helix' DNA-binding domain"/>
    <property type="match status" value="1"/>
</dbReference>
<comment type="similarity">
    <text evidence="1">Belongs to the LysR transcriptional regulatory family.</text>
</comment>
<evidence type="ECO:0000313" key="6">
    <source>
        <dbReference type="EMBL" id="MEB8513039.1"/>
    </source>
</evidence>
<dbReference type="CDD" id="cd08419">
    <property type="entry name" value="PBP2_CbbR_RubisCO_like"/>
    <property type="match status" value="1"/>
</dbReference>
<dbReference type="InterPro" id="IPR036390">
    <property type="entry name" value="WH_DNA-bd_sf"/>
</dbReference>
<evidence type="ECO:0000259" key="5">
    <source>
        <dbReference type="PROSITE" id="PS50931"/>
    </source>
</evidence>
<name>A0ABU6FP31_9PROT</name>
<dbReference type="SUPFAM" id="SSF53850">
    <property type="entry name" value="Periplasmic binding protein-like II"/>
    <property type="match status" value="1"/>
</dbReference>
<keyword evidence="4" id="KW-0804">Transcription</keyword>
<dbReference type="PROSITE" id="PS50931">
    <property type="entry name" value="HTH_LYSR"/>
    <property type="match status" value="1"/>
</dbReference>
<evidence type="ECO:0000313" key="7">
    <source>
        <dbReference type="Proteomes" id="UP001308776"/>
    </source>
</evidence>
<dbReference type="PANTHER" id="PTHR30126:SF5">
    <property type="entry name" value="HTH-TYPE TRANSCRIPTIONAL ACTIVATOR CMPR"/>
    <property type="match status" value="1"/>
</dbReference>
<sequence>MQNSQSREGLPRSLHSLLHHVTFRQLQIFMAVSRHKSFTKAADELFLAQPTISLQMKKLVEAVGLPLFEQIGKEIRPTDGGQDLYAACRDLFRTFENLETQIADRKGIRRGKLRLGVVTTAKYIAPELLAAFGEKFPGIEFSMKVSNRDEIIQRIKNTEDDLYVMGQVPTGEVDVEAIPFAWNPLTVMAPRGHPLTMAEKPVPLHAVAETPFLIREPGSGTRHAYLRLFAEKGLKPNVAMELSSNEAIKHAVASGLGISILSIHSLALEGTKGPIEILEVEDFPILRKWYLVYPRGRFLSLTAQKFVEFSASQEQFITDRLVKLWPDLAKYLIPPHTNPPSGADHLLVKHGIYNNK</sequence>
<evidence type="ECO:0000256" key="2">
    <source>
        <dbReference type="ARBA" id="ARBA00023015"/>
    </source>
</evidence>
<dbReference type="Gene3D" id="3.40.190.290">
    <property type="match status" value="1"/>
</dbReference>
<dbReference type="InterPro" id="IPR036388">
    <property type="entry name" value="WH-like_DNA-bd_sf"/>
</dbReference>
<dbReference type="InterPro" id="IPR005119">
    <property type="entry name" value="LysR_subst-bd"/>
</dbReference>
<evidence type="ECO:0000256" key="1">
    <source>
        <dbReference type="ARBA" id="ARBA00009437"/>
    </source>
</evidence>
<reference evidence="6 7" key="1">
    <citation type="submission" date="2022-11" db="EMBL/GenBank/DDBJ databases">
        <title>Comparative genomics analysis of Acidithiobacillus ferriphilus.</title>
        <authorList>
            <person name="Ma L."/>
        </authorList>
    </citation>
    <scope>NUCLEOTIDE SEQUENCE [LARGE SCALE GENOMIC DNA]</scope>
    <source>
        <strain evidence="6 7">DY15</strain>
    </source>
</reference>
<comment type="caution">
    <text evidence="6">The sequence shown here is derived from an EMBL/GenBank/DDBJ whole genome shotgun (WGS) entry which is preliminary data.</text>
</comment>
<organism evidence="6 7">
    <name type="scientific">Acidithiobacillus ferriphilus</name>
    <dbReference type="NCBI Taxonomy" id="1689834"/>
    <lineage>
        <taxon>Bacteria</taxon>
        <taxon>Pseudomonadati</taxon>
        <taxon>Pseudomonadota</taxon>
        <taxon>Acidithiobacillia</taxon>
        <taxon>Acidithiobacillales</taxon>
        <taxon>Acidithiobacillaceae</taxon>
        <taxon>Acidithiobacillus</taxon>
    </lineage>
</organism>
<evidence type="ECO:0000256" key="4">
    <source>
        <dbReference type="ARBA" id="ARBA00023163"/>
    </source>
</evidence>
<keyword evidence="7" id="KW-1185">Reference proteome</keyword>
<proteinExistence type="inferred from homology"/>
<dbReference type="RefSeq" id="WP_226844236.1">
    <property type="nucleotide sequence ID" value="NZ_JAQGFL010000113.1"/>
</dbReference>
<dbReference type="Pfam" id="PF03466">
    <property type="entry name" value="LysR_substrate"/>
    <property type="match status" value="1"/>
</dbReference>